<dbReference type="InterPro" id="IPR014031">
    <property type="entry name" value="Ketoacyl_synth_C"/>
</dbReference>
<accession>A0A9P0MTH8</accession>
<dbReference type="InterPro" id="IPR001227">
    <property type="entry name" value="Ac_transferase_dom_sf"/>
</dbReference>
<proteinExistence type="predicted"/>
<gene>
    <name evidence="2" type="ORF">NEZAVI_LOCUS11519</name>
</gene>
<dbReference type="Gene3D" id="3.90.180.10">
    <property type="entry name" value="Medium-chain alcohol dehydrogenases, catalytic domain"/>
    <property type="match status" value="1"/>
</dbReference>
<organism evidence="2 3">
    <name type="scientific">Nezara viridula</name>
    <name type="common">Southern green stink bug</name>
    <name type="synonym">Cimex viridulus</name>
    <dbReference type="NCBI Taxonomy" id="85310"/>
    <lineage>
        <taxon>Eukaryota</taxon>
        <taxon>Metazoa</taxon>
        <taxon>Ecdysozoa</taxon>
        <taxon>Arthropoda</taxon>
        <taxon>Hexapoda</taxon>
        <taxon>Insecta</taxon>
        <taxon>Pterygota</taxon>
        <taxon>Neoptera</taxon>
        <taxon>Paraneoptera</taxon>
        <taxon>Hemiptera</taxon>
        <taxon>Heteroptera</taxon>
        <taxon>Panheteroptera</taxon>
        <taxon>Pentatomomorpha</taxon>
        <taxon>Pentatomoidea</taxon>
        <taxon>Pentatomidae</taxon>
        <taxon>Pentatominae</taxon>
        <taxon>Nezara</taxon>
    </lineage>
</organism>
<dbReference type="EMBL" id="OV725081">
    <property type="protein sequence ID" value="CAH1402776.1"/>
    <property type="molecule type" value="Genomic_DNA"/>
</dbReference>
<protein>
    <recommendedName>
        <fullName evidence="1">Ketosynthase family 3 (KS3) domain-containing protein</fullName>
    </recommendedName>
</protein>
<dbReference type="Gene3D" id="3.40.366.10">
    <property type="entry name" value="Malonyl-Coenzyme A Acyl Carrier Protein, domain 2"/>
    <property type="match status" value="1"/>
</dbReference>
<dbReference type="InterPro" id="IPR016039">
    <property type="entry name" value="Thiolase-like"/>
</dbReference>
<dbReference type="InterPro" id="IPR014043">
    <property type="entry name" value="Acyl_transferase_dom"/>
</dbReference>
<dbReference type="InterPro" id="IPR016036">
    <property type="entry name" value="Malonyl_transacylase_ACP-bd"/>
</dbReference>
<dbReference type="InterPro" id="IPR032821">
    <property type="entry name" value="PKS_assoc"/>
</dbReference>
<dbReference type="PROSITE" id="PS52004">
    <property type="entry name" value="KS3_2"/>
    <property type="match status" value="1"/>
</dbReference>
<dbReference type="Pfam" id="PF00698">
    <property type="entry name" value="Acyl_transf_1"/>
    <property type="match status" value="1"/>
</dbReference>
<dbReference type="Pfam" id="PF02801">
    <property type="entry name" value="Ketoacyl-synt_C"/>
    <property type="match status" value="1"/>
</dbReference>
<dbReference type="Gene3D" id="3.40.47.10">
    <property type="match status" value="1"/>
</dbReference>
<dbReference type="InterPro" id="IPR050091">
    <property type="entry name" value="PKS_NRPS_Biosynth_Enz"/>
</dbReference>
<dbReference type="OrthoDB" id="329835at2759"/>
<dbReference type="SUPFAM" id="SSF55048">
    <property type="entry name" value="Probable ACP-binding domain of malonyl-CoA ACP transacylase"/>
    <property type="match status" value="1"/>
</dbReference>
<dbReference type="Proteomes" id="UP001152798">
    <property type="component" value="Chromosome 5"/>
</dbReference>
<dbReference type="InterPro" id="IPR036291">
    <property type="entry name" value="NAD(P)-bd_dom_sf"/>
</dbReference>
<dbReference type="SMART" id="SM00827">
    <property type="entry name" value="PKS_AT"/>
    <property type="match status" value="1"/>
</dbReference>
<dbReference type="InterPro" id="IPR016035">
    <property type="entry name" value="Acyl_Trfase/lysoPLipase"/>
</dbReference>
<dbReference type="GO" id="GO:0006633">
    <property type="term" value="P:fatty acid biosynthetic process"/>
    <property type="evidence" value="ECO:0007669"/>
    <property type="project" value="TreeGrafter"/>
</dbReference>
<dbReference type="GO" id="GO:0004312">
    <property type="term" value="F:fatty acid synthase activity"/>
    <property type="evidence" value="ECO:0007669"/>
    <property type="project" value="TreeGrafter"/>
</dbReference>
<reference evidence="2" key="1">
    <citation type="submission" date="2022-01" db="EMBL/GenBank/DDBJ databases">
        <authorList>
            <person name="King R."/>
        </authorList>
    </citation>
    <scope>NUCLEOTIDE SEQUENCE</scope>
</reference>
<name>A0A9P0MTH8_NEZVI</name>
<dbReference type="PANTHER" id="PTHR43775:SF23">
    <property type="entry name" value="FATTY ACID SYNTHASE 3"/>
    <property type="match status" value="1"/>
</dbReference>
<dbReference type="InterPro" id="IPR014030">
    <property type="entry name" value="Ketoacyl_synth_N"/>
</dbReference>
<dbReference type="SMART" id="SM00825">
    <property type="entry name" value="PKS_KS"/>
    <property type="match status" value="1"/>
</dbReference>
<evidence type="ECO:0000259" key="1">
    <source>
        <dbReference type="PROSITE" id="PS52004"/>
    </source>
</evidence>
<dbReference type="Gene3D" id="3.30.70.3290">
    <property type="match status" value="1"/>
</dbReference>
<sequence length="2118" mass="236576">MDQRSEVVISGISGRYPGANNTEELWKILVEGQNVISYDAEEKQSILNITRYSGKLPGKKSFDHTHFGIHTRLAEKMDINTCVILETAFTAICDSGVNPYDLSGKEIMVAVGSGPSKYDLIYSVEKANNGFSIVGGSQCMMANRLSHTLNLKGPSYNIDGSWNGMLQGLRYAYSLVSSGMAEAAIVGCANVEKLDECSFHYQQMGRINDDGKTKCFSDDADGYTRSEGCVVFFVQRKQDAQRIYGTVLDITIGDCYNKNLPPADLDAENVEKVLRKSYDKAPNLVKELSYIECSGEAMKYWDKVELNKISNVLLKGRDKPLLIGSIKSNVGHCEDAAGGVALVKALYTFDKGVIPPNLHYSTSNNDVPALKSGAMKVVTEPTKLEGDVIGVNTYSAYGSMSHVIIKRNPKAKKREPKVGVLPDGLPRLFVASARNEEGIKHILKTVQEMPIDEEFIALGHRLFRNVIRPHPFRCYTILNDKGEVINEMKEYNMHKRPIWYVFSGMGSQWTGMGAKLMEIPIFANAIHKCHEILKPLGINLIDVITTTDPSVFDNILNSFVGIAAVQIGLVDILNEIGLVPDGILGHSVGELGCAYADGCFTAEQMILAAYARGKASLDAELIPGMMAAVGMGYNDIKDCLPEGIDVACRNSAISCTLSGPTSLMEEYVSSIKEKGVFAKLVNASNIAYHSRYIQPAAPSLLESLKKVIPEPKKRSSKWISTSVPKKDWETEAAMYSSAEYHTNNLLGSVLFEEASEYVPKDAIVVEIAPHGLLQAIIKKSMPDAIHVPLTHRAQPDGVIYLLSALGKLYLEGVVLEIDKLYPPVEFPVSRGTASFEPFIFWNYGLAVSNTLAPSIAYSKNINIEFTSEKYSYLKECTVNGQPYIPPSIYLDLVIDHYKSLNETKEPIVIEDFKVLCNPNVTDGVCQLYLCLQNGCGDWELCQDSVEVSHGGKMRWIKNMPTNRQLSVDGTIVSKDEIYSYLSSKGVEIGTSCQLIQSLTVSDKGSSAKILWNGKWTTFMDSIMLLCSILEADDKSKLKLFYKLQRISIDYDNLNFELNKEITVSFEKHSGLIYCDGLEILYPELKRSNVPKRLSKDIVCSTLKTIPYLSLNTTETDSIFDYSLEVLVQNMKKAVSVPKIYIIEVNVGTDLHNRILHAVEKKNGIKVEILKVGGAENLNECGSEDEYFSVLIINASKELNNPVKILKQVEHGYLLLLNQTPPPSLVPVLEQKNASNSFYLCKLNSDFTVTPNFVLLSDPSWRRTLEIKLSQDDNIVYLVGTSVSLATIHKLVADSERMPNSSRIRYVFFDKETFDLSKHESQLAKDLKINIHLNGHWCTYGWNSGIINTDHKKTESDIFPFSNLRCPGTSLNTIGINLADVCGVDKKIGVMEYVGEKDGRKVCGLATLSDKTKTLLPDNQLSWPKPKNWSDSEIASVLLPYTMAYYILKVDNKMVDQKSIYVTEAVHPLSQAIIRTALKSKMNVFTTYDNSKEKDWIKQTFPQIPEDNLININNKQVDVMMKIKFGGEGFPIVVNTSSDPCMVEKCLGLIAFAGKCYQISLSPLKTDEKIGMFIFLRQNTMTGLSPESLLQISEEEKEQLRHFVAQGFQSGEIKPLPSKQLTNKHLNIDAISLLREKKSLPTKLIVNMEKKLPANILSSYFTASPDNSYLIIGDTMNMWIQVCEWLTKRGAQNIYLVLRKHSFTSSSNQQLNRLLHSNPLLNLNLLSIKRINDRESIDGLLKEINTSYRLSSVFVIGEENEAVVKNLCVSKERFSLVSLKSGGEAECDARSASGIPSLAISTVDSLLKSDLIVSTLDYLIAQEKPVIYLSELKATQTQVHDLTMSEYFQSLPNTSDDLLQLINNVEKATWKEVRTSSFNSKYARETNPVFILSTLRKSEFEKFIPSLFYSAFEAIIPSSSNNITDIANQLSQEILKLKINEISLICSDWAWSLGFIIAQILEEQDKTVALIVVDSSAKRTSKSLIQNYISAMKLKLLRNEEPKISKGLQVLENRLDFMHLPLANGPHIYKGLLHIIVPDSEEHYDTSIMEQHCERPIRIHAIPSTNFSTLLHEKKTSKVINSLVLFEHKTAGRKVKKQYFEKGIIEHAYKSRDGLQRIQ</sequence>
<dbReference type="Gene3D" id="3.10.129.110">
    <property type="entry name" value="Polyketide synthase dehydratase"/>
    <property type="match status" value="1"/>
</dbReference>
<feature type="domain" description="Ketosynthase family 3 (KS3)" evidence="1">
    <location>
        <begin position="4"/>
        <end position="407"/>
    </location>
</feature>
<dbReference type="PANTHER" id="PTHR43775">
    <property type="entry name" value="FATTY ACID SYNTHASE"/>
    <property type="match status" value="1"/>
</dbReference>
<evidence type="ECO:0000313" key="3">
    <source>
        <dbReference type="Proteomes" id="UP001152798"/>
    </source>
</evidence>
<evidence type="ECO:0000313" key="2">
    <source>
        <dbReference type="EMBL" id="CAH1402776.1"/>
    </source>
</evidence>
<dbReference type="SUPFAM" id="SSF53901">
    <property type="entry name" value="Thiolase-like"/>
    <property type="match status" value="1"/>
</dbReference>
<dbReference type="Pfam" id="PF16197">
    <property type="entry name" value="KAsynt_C_assoc"/>
    <property type="match status" value="1"/>
</dbReference>
<dbReference type="InterPro" id="IPR020841">
    <property type="entry name" value="PKS_Beta-ketoAc_synthase_dom"/>
</dbReference>
<dbReference type="Gene3D" id="3.40.50.720">
    <property type="entry name" value="NAD(P)-binding Rossmann-like Domain"/>
    <property type="match status" value="1"/>
</dbReference>
<dbReference type="SUPFAM" id="SSF52151">
    <property type="entry name" value="FabD/lysophospholipase-like"/>
    <property type="match status" value="1"/>
</dbReference>
<dbReference type="InterPro" id="IPR042104">
    <property type="entry name" value="PKS_dehydratase_sf"/>
</dbReference>
<keyword evidence="3" id="KW-1185">Reference proteome</keyword>
<dbReference type="SUPFAM" id="SSF51735">
    <property type="entry name" value="NAD(P)-binding Rossmann-fold domains"/>
    <property type="match status" value="1"/>
</dbReference>
<dbReference type="CDD" id="cd00833">
    <property type="entry name" value="PKS"/>
    <property type="match status" value="1"/>
</dbReference>
<dbReference type="Pfam" id="PF00109">
    <property type="entry name" value="ketoacyl-synt"/>
    <property type="match status" value="1"/>
</dbReference>